<keyword evidence="1" id="KW-0597">Phosphoprotein</keyword>
<dbReference type="SUPFAM" id="SSF52172">
    <property type="entry name" value="CheY-like"/>
    <property type="match status" value="1"/>
</dbReference>
<name>A0A2U8W2F4_9HYPH</name>
<dbReference type="Gene3D" id="3.40.50.2300">
    <property type="match status" value="1"/>
</dbReference>
<dbReference type="InterPro" id="IPR011006">
    <property type="entry name" value="CheY-like_superfamily"/>
</dbReference>
<dbReference type="KEGG" id="mets:DK389_06490"/>
<evidence type="ECO:0000313" key="4">
    <source>
        <dbReference type="Proteomes" id="UP000245926"/>
    </source>
</evidence>
<keyword evidence="4" id="KW-1185">Reference proteome</keyword>
<feature type="domain" description="Response regulatory" evidence="2">
    <location>
        <begin position="12"/>
        <end position="121"/>
    </location>
</feature>
<sequence>MPEDRRSLAGRHVLLVEDDYFIAFDMQRHFESSGAHVVGPVPSVRAALDLIAATPDLDAAVLDINLRGEMAFPVADALSERGVPFLFATGYDTATIPPRYAAHRHCEKPVEPDRIAQILLG</sequence>
<organism evidence="3 4">
    <name type="scientific">Methylobacterium durans</name>
    <dbReference type="NCBI Taxonomy" id="2202825"/>
    <lineage>
        <taxon>Bacteria</taxon>
        <taxon>Pseudomonadati</taxon>
        <taxon>Pseudomonadota</taxon>
        <taxon>Alphaproteobacteria</taxon>
        <taxon>Hyphomicrobiales</taxon>
        <taxon>Methylobacteriaceae</taxon>
        <taxon>Methylobacterium</taxon>
    </lineage>
</organism>
<dbReference type="RefSeq" id="WP_109888230.1">
    <property type="nucleotide sequence ID" value="NZ_CP029550.1"/>
</dbReference>
<dbReference type="SMART" id="SM00448">
    <property type="entry name" value="REC"/>
    <property type="match status" value="1"/>
</dbReference>
<dbReference type="OrthoDB" id="582170at2"/>
<dbReference type="InterPro" id="IPR001789">
    <property type="entry name" value="Sig_transdc_resp-reg_receiver"/>
</dbReference>
<feature type="modified residue" description="4-aspartylphosphate" evidence="1">
    <location>
        <position position="63"/>
    </location>
</feature>
<dbReference type="Proteomes" id="UP000245926">
    <property type="component" value="Chromosome"/>
</dbReference>
<evidence type="ECO:0000256" key="1">
    <source>
        <dbReference type="PROSITE-ProRule" id="PRU00169"/>
    </source>
</evidence>
<dbReference type="EMBL" id="CP029550">
    <property type="protein sequence ID" value="AWN40247.1"/>
    <property type="molecule type" value="Genomic_DNA"/>
</dbReference>
<accession>A0A2U8W2F4</accession>
<dbReference type="AlphaFoldDB" id="A0A2U8W2F4"/>
<dbReference type="PROSITE" id="PS50110">
    <property type="entry name" value="RESPONSE_REGULATORY"/>
    <property type="match status" value="1"/>
</dbReference>
<evidence type="ECO:0000313" key="3">
    <source>
        <dbReference type="EMBL" id="AWN40247.1"/>
    </source>
</evidence>
<proteinExistence type="predicted"/>
<evidence type="ECO:0000259" key="2">
    <source>
        <dbReference type="PROSITE" id="PS50110"/>
    </source>
</evidence>
<dbReference type="GO" id="GO:0000160">
    <property type="term" value="P:phosphorelay signal transduction system"/>
    <property type="evidence" value="ECO:0007669"/>
    <property type="project" value="InterPro"/>
</dbReference>
<protein>
    <recommendedName>
        <fullName evidence="2">Response regulatory domain-containing protein</fullName>
    </recommendedName>
</protein>
<gene>
    <name evidence="3" type="ORF">DK389_06490</name>
</gene>
<reference evidence="4" key="1">
    <citation type="submission" date="2018-05" db="EMBL/GenBank/DDBJ databases">
        <title>Complete Genome Sequence of Methylobacterium sp. 17SD2-17.</title>
        <authorList>
            <person name="Srinivasan S."/>
        </authorList>
    </citation>
    <scope>NUCLEOTIDE SEQUENCE [LARGE SCALE GENOMIC DNA]</scope>
    <source>
        <strain evidence="4">17SD2-17</strain>
    </source>
</reference>